<dbReference type="Proteomes" id="UP000095283">
    <property type="component" value="Unplaced"/>
</dbReference>
<dbReference type="InterPro" id="IPR039260">
    <property type="entry name" value="Cpg-3"/>
</dbReference>
<dbReference type="AlphaFoldDB" id="A0A1I7X534"/>
<proteinExistence type="predicted"/>
<dbReference type="WBParaSite" id="Hba_12664">
    <property type="protein sequence ID" value="Hba_12664"/>
    <property type="gene ID" value="Hba_12664"/>
</dbReference>
<dbReference type="PANTHER" id="PTHR37973">
    <property type="entry name" value="CHONDROITIN PROTEOGLYCAN 3"/>
    <property type="match status" value="1"/>
</dbReference>
<sequence>MSIATTFIFVIANFISFYSLTKISKMRTVFAVAYLVAVVSSFPTTEEGSGLIDESSGFMPVESSLLEELPCMRKKRDDVEASGRCFGAFVGRCNCNACLNFWRCEEDIACGGLKGACNTTINTCDCFQGYKQAGYPQYIDALRKLCNQKVCNKKNATEECHGLPCNSGRCVC</sequence>
<evidence type="ECO:0000313" key="1">
    <source>
        <dbReference type="Proteomes" id="UP000095283"/>
    </source>
</evidence>
<evidence type="ECO:0000313" key="2">
    <source>
        <dbReference type="WBParaSite" id="Hba_12664"/>
    </source>
</evidence>
<name>A0A1I7X534_HETBA</name>
<protein>
    <submittedName>
        <fullName evidence="2">EB domain-containing protein</fullName>
    </submittedName>
</protein>
<dbReference type="PANTHER" id="PTHR37973:SF1">
    <property type="entry name" value="DICKKOPF_N DOMAIN-CONTAINING PROTEIN"/>
    <property type="match status" value="1"/>
</dbReference>
<keyword evidence="1" id="KW-1185">Reference proteome</keyword>
<accession>A0A1I7X534</accession>
<organism evidence="1 2">
    <name type="scientific">Heterorhabditis bacteriophora</name>
    <name type="common">Entomopathogenic nematode worm</name>
    <dbReference type="NCBI Taxonomy" id="37862"/>
    <lineage>
        <taxon>Eukaryota</taxon>
        <taxon>Metazoa</taxon>
        <taxon>Ecdysozoa</taxon>
        <taxon>Nematoda</taxon>
        <taxon>Chromadorea</taxon>
        <taxon>Rhabditida</taxon>
        <taxon>Rhabditina</taxon>
        <taxon>Rhabditomorpha</taxon>
        <taxon>Strongyloidea</taxon>
        <taxon>Heterorhabditidae</taxon>
        <taxon>Heterorhabditis</taxon>
    </lineage>
</organism>
<reference evidence="2" key="1">
    <citation type="submission" date="2016-11" db="UniProtKB">
        <authorList>
            <consortium name="WormBaseParasite"/>
        </authorList>
    </citation>
    <scope>IDENTIFICATION</scope>
</reference>